<gene>
    <name evidence="2" type="ORF">Pmar_PMAR028992</name>
</gene>
<reference evidence="2 3" key="1">
    <citation type="submission" date="2008-07" db="EMBL/GenBank/DDBJ databases">
        <authorList>
            <person name="El-Sayed N."/>
            <person name="Caler E."/>
            <person name="Inman J."/>
            <person name="Amedeo P."/>
            <person name="Hass B."/>
            <person name="Wortman J."/>
        </authorList>
    </citation>
    <scope>NUCLEOTIDE SEQUENCE [LARGE SCALE GENOMIC DNA]</scope>
    <source>
        <strain evidence="3">ATCC 50983 / TXsc</strain>
    </source>
</reference>
<keyword evidence="3" id="KW-1185">Reference proteome</keyword>
<protein>
    <submittedName>
        <fullName evidence="2">Uncharacterized protein</fullName>
    </submittedName>
</protein>
<evidence type="ECO:0000313" key="2">
    <source>
        <dbReference type="EMBL" id="EER07703.1"/>
    </source>
</evidence>
<dbReference type="InParanoid" id="C5L676"/>
<dbReference type="EMBL" id="GG679756">
    <property type="protein sequence ID" value="EER07703.1"/>
    <property type="molecule type" value="Genomic_DNA"/>
</dbReference>
<evidence type="ECO:0000256" key="1">
    <source>
        <dbReference type="SAM" id="MobiDB-lite"/>
    </source>
</evidence>
<dbReference type="OMA" id="DINLECC"/>
<sequence length="430" mass="48085">MSYAQLASTFPQVKKIDWVLKFAVSHDTLNKIASASCTAQAVNRRPWQVLTSVHHLRDELIIASAELRELDDAIVDSGDQRAEHIWFVDRDKFKIDSYPTLAGIDFVGRSWQTVKLDPISPWLFRIAIGFCVSWNDQLIAALGKRMLRDAPAWLEACCQCLSGEALFGSRDDINLECCDHMLDRNGLSPNLQCLNSPDEHFGVVADFVRSFKPDLEFSTDLTGLRAQYLELRDRLCEKFLPMPVGDGLPKIDMEAVWCEVHTNSRIYSGCEDCIYIIACCAMKTHCESVVEAQCSVLNSCSPRRHLGHSGLSKEAFLVWNSLGLSSENVDHFLMSSLERMPKTFTGFRRKANDPKAKNKKVTHSTVIDRVLAHQPHGELSGPRDFVRQQLEGRLTRKAAIPNAGIGRTVGKARDGLVESESNEESASSSD</sequence>
<dbReference type="GeneID" id="9042423"/>
<dbReference type="AlphaFoldDB" id="C5L676"/>
<evidence type="ECO:0000313" key="3">
    <source>
        <dbReference type="Proteomes" id="UP000007800"/>
    </source>
</evidence>
<dbReference type="Proteomes" id="UP000007800">
    <property type="component" value="Unassembled WGS sequence"/>
</dbReference>
<name>C5L676_PERM5</name>
<dbReference type="RefSeq" id="XP_002775887.1">
    <property type="nucleotide sequence ID" value="XM_002775841.1"/>
</dbReference>
<dbReference type="OrthoDB" id="10445522at2759"/>
<feature type="region of interest" description="Disordered" evidence="1">
    <location>
        <begin position="402"/>
        <end position="430"/>
    </location>
</feature>
<accession>C5L676</accession>
<organism evidence="3">
    <name type="scientific">Perkinsus marinus (strain ATCC 50983 / TXsc)</name>
    <dbReference type="NCBI Taxonomy" id="423536"/>
    <lineage>
        <taxon>Eukaryota</taxon>
        <taxon>Sar</taxon>
        <taxon>Alveolata</taxon>
        <taxon>Perkinsozoa</taxon>
        <taxon>Perkinsea</taxon>
        <taxon>Perkinsida</taxon>
        <taxon>Perkinsidae</taxon>
        <taxon>Perkinsus</taxon>
    </lineage>
</organism>
<proteinExistence type="predicted"/>